<accession>A0A478FR12</accession>
<reference evidence="1 2" key="1">
    <citation type="submission" date="2019-01" db="EMBL/GenBank/DDBJ databases">
        <title>Draft genome sequences of Candidatus Mycoplasma haemohominis SWG34-3 identified from a patient with pyrexia, anemia and liver dysfunction.</title>
        <authorList>
            <person name="Sekizuka T."/>
            <person name="Hattori N."/>
            <person name="Katano H."/>
            <person name="Takuma T."/>
            <person name="Ito T."/>
            <person name="Arai N."/>
            <person name="Yanai R."/>
            <person name="Ishii S."/>
            <person name="Miura Y."/>
            <person name="Tokunaga T."/>
            <person name="Watanabe H."/>
            <person name="Nomura N."/>
            <person name="Eguchi J."/>
            <person name="Arai T."/>
            <person name="Hasegawa H."/>
            <person name="Nakamaki T."/>
            <person name="Wakita T."/>
            <person name="Niki Y."/>
            <person name="Kuroda M."/>
        </authorList>
    </citation>
    <scope>NUCLEOTIDE SEQUENCE [LARGE SCALE GENOMIC DNA]</scope>
    <source>
        <strain evidence="1">SWG34-3</strain>
    </source>
</reference>
<dbReference type="AlphaFoldDB" id="A0A478FR12"/>
<name>A0A478FR12_9MOLU</name>
<gene>
    <name evidence="1" type="ORF">MHSWG343_05740</name>
</gene>
<organism evidence="1 2">
    <name type="scientific">Candidatus Mycoplasma haematohominis</name>
    <dbReference type="NCBI Taxonomy" id="1494318"/>
    <lineage>
        <taxon>Bacteria</taxon>
        <taxon>Bacillati</taxon>
        <taxon>Mycoplasmatota</taxon>
        <taxon>Mollicutes</taxon>
        <taxon>Mycoplasmataceae</taxon>
        <taxon>Mycoplasma</taxon>
    </lineage>
</organism>
<proteinExistence type="predicted"/>
<evidence type="ECO:0000313" key="1">
    <source>
        <dbReference type="EMBL" id="GCE63577.1"/>
    </source>
</evidence>
<dbReference type="Proteomes" id="UP000324831">
    <property type="component" value="Unassembled WGS sequence"/>
</dbReference>
<sequence>MNPLQGAAAIGAGSALIGGGYFGYAYLSISYITIADSSNQDGYKNGVAKDDLGKFVHPLLEENEKWWSKVYVVLENDKKTKQDTISSQFNKVTSSFQKTGTSDTHLNQVCETAIKATEIVNSKYLKNVWTYCSVRPDLAKDKGNEPTVVTTLEGKTGIEDYKLGKEGDNKGKLASPEQVNEKWWNWVYENKFKPRKEKTSSDLSTEFNLVNEGYSSSSNTALNKVCEERYKEGKDKFSDESSDSEQNKYKLKKNVESFCTVEGKGNLTMPTT</sequence>
<dbReference type="EMBL" id="BIMN01000002">
    <property type="protein sequence ID" value="GCE63577.1"/>
    <property type="molecule type" value="Genomic_DNA"/>
</dbReference>
<evidence type="ECO:0000313" key="2">
    <source>
        <dbReference type="Proteomes" id="UP000324831"/>
    </source>
</evidence>
<protein>
    <submittedName>
        <fullName evidence="1">Uncharacterized protein</fullName>
    </submittedName>
</protein>
<comment type="caution">
    <text evidence="1">The sequence shown here is derived from an EMBL/GenBank/DDBJ whole genome shotgun (WGS) entry which is preliminary data.</text>
</comment>